<accession>A0A2S7VXN4</accession>
<comment type="caution">
    <text evidence="1">The sequence shown here is derived from an EMBL/GenBank/DDBJ whole genome shotgun (WGS) entry which is preliminary data.</text>
</comment>
<name>A0A2S7VXN4_PHOAN</name>
<evidence type="ECO:0000313" key="2">
    <source>
        <dbReference type="Proteomes" id="UP000238730"/>
    </source>
</evidence>
<dbReference type="Proteomes" id="UP000238730">
    <property type="component" value="Unassembled WGS sequence"/>
</dbReference>
<dbReference type="EMBL" id="MSCJ01000001">
    <property type="protein sequence ID" value="PQJ66598.1"/>
    <property type="molecule type" value="Genomic_DNA"/>
</dbReference>
<gene>
    <name evidence="1" type="ORF">BTO08_03740</name>
</gene>
<organism evidence="1 2">
    <name type="scientific">Photobacterium angustum</name>
    <dbReference type="NCBI Taxonomy" id="661"/>
    <lineage>
        <taxon>Bacteria</taxon>
        <taxon>Pseudomonadati</taxon>
        <taxon>Pseudomonadota</taxon>
        <taxon>Gammaproteobacteria</taxon>
        <taxon>Vibrionales</taxon>
        <taxon>Vibrionaceae</taxon>
        <taxon>Photobacterium</taxon>
    </lineage>
</organism>
<protein>
    <submittedName>
        <fullName evidence="1">Uncharacterized protein</fullName>
    </submittedName>
</protein>
<proteinExistence type="predicted"/>
<reference evidence="1 2" key="1">
    <citation type="submission" date="2016-12" db="EMBL/GenBank/DDBJ databases">
        <title>Diversity of luminous bacteria.</title>
        <authorList>
            <person name="Yoshizawa S."/>
            <person name="Kogure K."/>
        </authorList>
    </citation>
    <scope>NUCLEOTIDE SEQUENCE [LARGE SCALE GENOMIC DNA]</scope>
    <source>
        <strain evidence="1 2">LC1-200</strain>
    </source>
</reference>
<sequence>MVILQCVVVNDCGGILLRNKNVTRIKLLLQLTIRKQKTRKMTIFHAKQTKSVRLVPIGDTIVFIVYNQKHLKQRLANRLRHAAVFYII</sequence>
<dbReference type="AlphaFoldDB" id="A0A2S7VXN4"/>
<evidence type="ECO:0000313" key="1">
    <source>
        <dbReference type="EMBL" id="PQJ66598.1"/>
    </source>
</evidence>